<gene>
    <name evidence="1" type="ORF">SDC9_131022</name>
</gene>
<dbReference type="AlphaFoldDB" id="A0A645D5P4"/>
<protein>
    <submittedName>
        <fullName evidence="1">Uncharacterized protein</fullName>
    </submittedName>
</protein>
<dbReference type="EMBL" id="VSSQ01032633">
    <property type="protein sequence ID" value="MPM83952.1"/>
    <property type="molecule type" value="Genomic_DNA"/>
</dbReference>
<sequence length="47" mass="5531">MGRWTKLKKIHAEKREMQYGRVQSFMGGKYRCESGNDGQNIQRRGLT</sequence>
<proteinExistence type="predicted"/>
<accession>A0A645D5P4</accession>
<reference evidence="1" key="1">
    <citation type="submission" date="2019-08" db="EMBL/GenBank/DDBJ databases">
        <authorList>
            <person name="Kucharzyk K."/>
            <person name="Murdoch R.W."/>
            <person name="Higgins S."/>
            <person name="Loffler F."/>
        </authorList>
    </citation>
    <scope>NUCLEOTIDE SEQUENCE</scope>
</reference>
<name>A0A645D5P4_9ZZZZ</name>
<organism evidence="1">
    <name type="scientific">bioreactor metagenome</name>
    <dbReference type="NCBI Taxonomy" id="1076179"/>
    <lineage>
        <taxon>unclassified sequences</taxon>
        <taxon>metagenomes</taxon>
        <taxon>ecological metagenomes</taxon>
    </lineage>
</organism>
<comment type="caution">
    <text evidence="1">The sequence shown here is derived from an EMBL/GenBank/DDBJ whole genome shotgun (WGS) entry which is preliminary data.</text>
</comment>
<evidence type="ECO:0000313" key="1">
    <source>
        <dbReference type="EMBL" id="MPM83952.1"/>
    </source>
</evidence>